<proteinExistence type="predicted"/>
<evidence type="ECO:0000256" key="1">
    <source>
        <dbReference type="SAM" id="MobiDB-lite"/>
    </source>
</evidence>
<sequence>MTEVTESEPRVGRDDPGVFEDRHRLPAADAEKRVREALPQVRDCVVVAARRGERVQADVLLMLHADADPIADYEPGVRAALDASEAETIRRVFVVGVDRDFPYGVAEDRDALARWHLAELIGARLPGLGPGADPVPVPDERVRVAFAGEGSGSAELVWGQREIWQAMTRQGNWLPLGGWKRLDPGTTVEDVADELAYLHSRFPSMRTRLRFDASARPRQELAADGWTELEVFDAPDGDDVADQLAAAVDAHYQRAPYDLRTEWPVRMAVVRQGGAATRMVVVMHHLALDGGGAEIMIRDVAVRATEPPAGLQPLQLAEWQNSPAGRKHTDRAMRHFGEILRSMPVPTFPPSEDPRRPPWWSAEFESSALRMALATLVDRTGADPARVMVAVYGIALARVTGVNPVLMRPVIGNRFRRQLADVVCHASQAGIVLLDVSGGTVEDVIERTGPASMNALKHGYYDPEQLDELARAVGRERGVVLDIASFINDRRAPAVPETIPAWTADDYAEARARSGFRWSGERNDPVERMFIHIDDAGPDAVLLSLEADTRALAPGQIERLAHGIEEVAVNAALRPGLETGVVSRA</sequence>
<feature type="domain" description="Condensation" evidence="2">
    <location>
        <begin position="187"/>
        <end position="471"/>
    </location>
</feature>
<dbReference type="Proteomes" id="UP001499854">
    <property type="component" value="Unassembled WGS sequence"/>
</dbReference>
<name>A0ABN2SE82_9ACTN</name>
<keyword evidence="4" id="KW-1185">Reference proteome</keyword>
<protein>
    <recommendedName>
        <fullName evidence="2">Condensation domain-containing protein</fullName>
    </recommendedName>
</protein>
<dbReference type="EMBL" id="BAAAQM010000035">
    <property type="protein sequence ID" value="GAA1985192.1"/>
    <property type="molecule type" value="Genomic_DNA"/>
</dbReference>
<dbReference type="Gene3D" id="3.30.559.30">
    <property type="entry name" value="Nonribosomal peptide synthetase, condensation domain"/>
    <property type="match status" value="1"/>
</dbReference>
<dbReference type="InterPro" id="IPR001242">
    <property type="entry name" value="Condensation_dom"/>
</dbReference>
<dbReference type="Gene3D" id="3.30.559.10">
    <property type="entry name" value="Chloramphenicol acetyltransferase-like domain"/>
    <property type="match status" value="1"/>
</dbReference>
<evidence type="ECO:0000313" key="3">
    <source>
        <dbReference type="EMBL" id="GAA1985192.1"/>
    </source>
</evidence>
<reference evidence="3 4" key="1">
    <citation type="journal article" date="2019" name="Int. J. Syst. Evol. Microbiol.">
        <title>The Global Catalogue of Microorganisms (GCM) 10K type strain sequencing project: providing services to taxonomists for standard genome sequencing and annotation.</title>
        <authorList>
            <consortium name="The Broad Institute Genomics Platform"/>
            <consortium name="The Broad Institute Genome Sequencing Center for Infectious Disease"/>
            <person name="Wu L."/>
            <person name="Ma J."/>
        </authorList>
    </citation>
    <scope>NUCLEOTIDE SEQUENCE [LARGE SCALE GENOMIC DNA]</scope>
    <source>
        <strain evidence="3 4">JCM 16013</strain>
    </source>
</reference>
<evidence type="ECO:0000313" key="4">
    <source>
        <dbReference type="Proteomes" id="UP001499854"/>
    </source>
</evidence>
<feature type="compositionally biased region" description="Basic and acidic residues" evidence="1">
    <location>
        <begin position="7"/>
        <end position="22"/>
    </location>
</feature>
<comment type="caution">
    <text evidence="3">The sequence shown here is derived from an EMBL/GenBank/DDBJ whole genome shotgun (WGS) entry which is preliminary data.</text>
</comment>
<gene>
    <name evidence="3" type="ORF">GCM10009838_54220</name>
</gene>
<dbReference type="SUPFAM" id="SSF52777">
    <property type="entry name" value="CoA-dependent acyltransferases"/>
    <property type="match status" value="2"/>
</dbReference>
<feature type="region of interest" description="Disordered" evidence="1">
    <location>
        <begin position="1"/>
        <end position="22"/>
    </location>
</feature>
<organism evidence="3 4">
    <name type="scientific">Catenulispora subtropica</name>
    <dbReference type="NCBI Taxonomy" id="450798"/>
    <lineage>
        <taxon>Bacteria</taxon>
        <taxon>Bacillati</taxon>
        <taxon>Actinomycetota</taxon>
        <taxon>Actinomycetes</taxon>
        <taxon>Catenulisporales</taxon>
        <taxon>Catenulisporaceae</taxon>
        <taxon>Catenulispora</taxon>
    </lineage>
</organism>
<dbReference type="RefSeq" id="WP_344659944.1">
    <property type="nucleotide sequence ID" value="NZ_BAAAQM010000035.1"/>
</dbReference>
<dbReference type="InterPro" id="IPR023213">
    <property type="entry name" value="CAT-like_dom_sf"/>
</dbReference>
<accession>A0ABN2SE82</accession>
<dbReference type="Pfam" id="PF00668">
    <property type="entry name" value="Condensation"/>
    <property type="match status" value="1"/>
</dbReference>
<evidence type="ECO:0000259" key="2">
    <source>
        <dbReference type="Pfam" id="PF00668"/>
    </source>
</evidence>